<accession>A0A9Q3FY85</accession>
<protein>
    <submittedName>
        <fullName evidence="2">Uncharacterized protein</fullName>
    </submittedName>
</protein>
<comment type="caution">
    <text evidence="2">The sequence shown here is derived from an EMBL/GenBank/DDBJ whole genome shotgun (WGS) entry which is preliminary data.</text>
</comment>
<keyword evidence="3" id="KW-1185">Reference proteome</keyword>
<evidence type="ECO:0000313" key="2">
    <source>
        <dbReference type="EMBL" id="MBW0545837.1"/>
    </source>
</evidence>
<gene>
    <name evidence="2" type="ORF">O181_085552</name>
</gene>
<sequence length="96" mass="11372">MVDGRTLREIMPILPLTFQFNSNLKPEDWKDMNQVLQIHQLLKELSQWGMKKKVQPSITLGRTWAKLPEDFSKRETFKKPNGNHQRLESQEEVQNP</sequence>
<feature type="region of interest" description="Disordered" evidence="1">
    <location>
        <begin position="71"/>
        <end position="96"/>
    </location>
</feature>
<proteinExistence type="predicted"/>
<evidence type="ECO:0000313" key="3">
    <source>
        <dbReference type="Proteomes" id="UP000765509"/>
    </source>
</evidence>
<name>A0A9Q3FY85_9BASI</name>
<dbReference type="AlphaFoldDB" id="A0A9Q3FY85"/>
<evidence type="ECO:0000256" key="1">
    <source>
        <dbReference type="SAM" id="MobiDB-lite"/>
    </source>
</evidence>
<dbReference type="Proteomes" id="UP000765509">
    <property type="component" value="Unassembled WGS sequence"/>
</dbReference>
<organism evidence="2 3">
    <name type="scientific">Austropuccinia psidii MF-1</name>
    <dbReference type="NCBI Taxonomy" id="1389203"/>
    <lineage>
        <taxon>Eukaryota</taxon>
        <taxon>Fungi</taxon>
        <taxon>Dikarya</taxon>
        <taxon>Basidiomycota</taxon>
        <taxon>Pucciniomycotina</taxon>
        <taxon>Pucciniomycetes</taxon>
        <taxon>Pucciniales</taxon>
        <taxon>Sphaerophragmiaceae</taxon>
        <taxon>Austropuccinia</taxon>
    </lineage>
</organism>
<dbReference type="EMBL" id="AVOT02050796">
    <property type="protein sequence ID" value="MBW0545837.1"/>
    <property type="molecule type" value="Genomic_DNA"/>
</dbReference>
<reference evidence="2" key="1">
    <citation type="submission" date="2021-03" db="EMBL/GenBank/DDBJ databases">
        <title>Draft genome sequence of rust myrtle Austropuccinia psidii MF-1, a brazilian biotype.</title>
        <authorList>
            <person name="Quecine M.C."/>
            <person name="Pachon D.M.R."/>
            <person name="Bonatelli M.L."/>
            <person name="Correr F.H."/>
            <person name="Franceschini L.M."/>
            <person name="Leite T.F."/>
            <person name="Margarido G.R.A."/>
            <person name="Almeida C.A."/>
            <person name="Ferrarezi J.A."/>
            <person name="Labate C.A."/>
        </authorList>
    </citation>
    <scope>NUCLEOTIDE SEQUENCE</scope>
    <source>
        <strain evidence="2">MF-1</strain>
    </source>
</reference>